<dbReference type="SUPFAM" id="SSF53335">
    <property type="entry name" value="S-adenosyl-L-methionine-dependent methyltransferases"/>
    <property type="match status" value="1"/>
</dbReference>
<feature type="region of interest" description="Disordered" evidence="1">
    <location>
        <begin position="1"/>
        <end position="20"/>
    </location>
</feature>
<dbReference type="GO" id="GO:0032259">
    <property type="term" value="P:methylation"/>
    <property type="evidence" value="ECO:0007669"/>
    <property type="project" value="UniProtKB-KW"/>
</dbReference>
<dbReference type="Pfam" id="PF13489">
    <property type="entry name" value="Methyltransf_23"/>
    <property type="match status" value="1"/>
</dbReference>
<dbReference type="EMBL" id="JAWXYB010000018">
    <property type="protein sequence ID" value="MDX5931032.1"/>
    <property type="molecule type" value="Genomic_DNA"/>
</dbReference>
<dbReference type="Gene3D" id="3.40.50.150">
    <property type="entry name" value="Vaccinia Virus protein VP39"/>
    <property type="match status" value="1"/>
</dbReference>
<dbReference type="RefSeq" id="WP_319613952.1">
    <property type="nucleotide sequence ID" value="NZ_JAWXYB010000018.1"/>
</dbReference>
<dbReference type="Proteomes" id="UP001279553">
    <property type="component" value="Unassembled WGS sequence"/>
</dbReference>
<gene>
    <name evidence="2" type="ORF">SIL87_09675</name>
</gene>
<dbReference type="AlphaFoldDB" id="A0AAW9DSJ3"/>
<comment type="caution">
    <text evidence="2">The sequence shown here is derived from an EMBL/GenBank/DDBJ whole genome shotgun (WGS) entry which is preliminary data.</text>
</comment>
<keyword evidence="2" id="KW-0489">Methyltransferase</keyword>
<accession>A0AAW9DSJ3</accession>
<keyword evidence="2" id="KW-0808">Transferase</keyword>
<evidence type="ECO:0000313" key="2">
    <source>
        <dbReference type="EMBL" id="MDX5931032.1"/>
    </source>
</evidence>
<protein>
    <submittedName>
        <fullName evidence="2">Methyltransferase domain-containing protein</fullName>
    </submittedName>
</protein>
<sequence>MSTSGVPGREDGDVPAGGIRIDWPASDQPAYQGVCPNCGAAGDKPHVLDVAWVAPKLPQGDRKPVYMCPSCTARFYPPLKVPNYHDPDVMDWGWHQFHIQQGAGLVPITAPLGRIDRPGGTRFLEIGCGYGFGLDFAIHALGWEGMGIDPSPMARLGAADLAIEIRDGYFPQADPEARIWDVIAATEVIEHVEQPPALLAALRARLARDGVLLLTTPDGEAIRRETPEAALAQLLAPGIHMVFQTEASLRRLFAAAGFGDVVVGRDGLTLVAYAGAIAGVVTDERADHRARFRNYLAARAAAVPTGSDLGLGFAGRAMFEAVVDLDWAAARTARGLLWPAIRARFGLDLDELREVPADFFGIGLAALKDAMPLNLGMILYAEASRLRAEPVLRPQAGAMFTLAGMAAQALHSALAQATLNDGLAEELVWRGAAEAAIEAARVAAPETLGRVDYLRSLPVGRGELAAATWRVVVELVNQGAIDPAREMVGRYGLLDELDDLPALVRRDAMIVRGQMALAPDGDPAEAMMIAGMMDAGETAADEILLGGFVRLTNGGRYGEAALHIGAVSAAALRREDDVAADARAALAIVIERTADPVAVPGLLRGVALDPARRDQIVLEAFCRLVDAGRHEEAILFVDAENIVSRAVARDDVAGHDARLALALLDLATGDPMDVPARLAGLAIDEARRCELIIGAFSRLVNAARYQDAEAFARAEGIEAMADPATLEGLDAVIGLAILDLVTGDPAMAPRRIAGVGIDEERRRQITLGAFVTLVNRGRYDEAIDLREGAPIEAWARRGDDEDGADASIALVALALVRGDPADVPHLVARLPGLTAVACADARAQAALRLIHLGREDEARPLFGMIDITLLDPASRADLIATEARFAAESGDIEGLVGLLDMLDADAEPARVQALATAGFVTAVARGDFAGAGRLRSRIEKDFVNYAKATTEGLRSAGYALGVLDLQEPAQPHRAEAAFAAVRRGFALELGEGEAAPALFWESLRGEIIALHRTDRAAEATALGRAMLKRYQGAPDDLAAELTGGGHDDGGVAPALARGQRGSCGGHACGGRGARAVAQPASGDRQQAGHRDFARAESGAVFALGSRRAGSRGVVQLYRATGGIGTVGRFRDQCGQDRAQCRGAASDPVRGRAGAAQYRV</sequence>
<proteinExistence type="predicted"/>
<dbReference type="GO" id="GO:0008168">
    <property type="term" value="F:methyltransferase activity"/>
    <property type="evidence" value="ECO:0007669"/>
    <property type="project" value="UniProtKB-KW"/>
</dbReference>
<name>A0AAW9DSJ3_ACIAO</name>
<evidence type="ECO:0000256" key="1">
    <source>
        <dbReference type="SAM" id="MobiDB-lite"/>
    </source>
</evidence>
<dbReference type="InterPro" id="IPR029063">
    <property type="entry name" value="SAM-dependent_MTases_sf"/>
</dbReference>
<organism evidence="2 3">
    <name type="scientific">Acidiphilium acidophilum</name>
    <name type="common">Thiobacillus acidophilus</name>
    <dbReference type="NCBI Taxonomy" id="76588"/>
    <lineage>
        <taxon>Bacteria</taxon>
        <taxon>Pseudomonadati</taxon>
        <taxon>Pseudomonadota</taxon>
        <taxon>Alphaproteobacteria</taxon>
        <taxon>Acetobacterales</taxon>
        <taxon>Acidocellaceae</taxon>
        <taxon>Acidiphilium</taxon>
    </lineage>
</organism>
<evidence type="ECO:0000313" key="3">
    <source>
        <dbReference type="Proteomes" id="UP001279553"/>
    </source>
</evidence>
<reference evidence="2 3" key="1">
    <citation type="submission" date="2023-11" db="EMBL/GenBank/DDBJ databases">
        <title>MicrobeMod: A computational toolkit for identifying prokaryotic methylation and restriction-modification with nanopore sequencing.</title>
        <authorList>
            <person name="Crits-Christoph A."/>
            <person name="Kang S.C."/>
            <person name="Lee H."/>
            <person name="Ostrov N."/>
        </authorList>
    </citation>
    <scope>NUCLEOTIDE SEQUENCE [LARGE SCALE GENOMIC DNA]</scope>
    <source>
        <strain evidence="2 3">DSMZ 700</strain>
    </source>
</reference>
<dbReference type="PANTHER" id="PTHR43861">
    <property type="entry name" value="TRANS-ACONITATE 2-METHYLTRANSFERASE-RELATED"/>
    <property type="match status" value="1"/>
</dbReference>
<keyword evidence="3" id="KW-1185">Reference proteome</keyword>